<protein>
    <submittedName>
        <fullName evidence="2">Uncharacterized protein</fullName>
    </submittedName>
</protein>
<dbReference type="EMBL" id="GDHC01005433">
    <property type="protein sequence ID" value="JAQ13196.1"/>
    <property type="molecule type" value="Transcribed_RNA"/>
</dbReference>
<feature type="signal peptide" evidence="1">
    <location>
        <begin position="1"/>
        <end position="20"/>
    </location>
</feature>
<sequence>FCTLLHILLIKVEQTHFCTAMSDVELDPAFETALEMLIESETSRRFAISIFAFREFTLTIQSFHRVSEEIKAVLRLAAEEEATNSTSGGVLTIHKVTDRDTEERMAIEEHEDLFGRRVILLEQAEAFDRICISCTFGELAHLVNEAFRPCVITHYSHAWGIRVDSVLPLPTHALDKLNKNS</sequence>
<gene>
    <name evidence="2" type="ORF">CM83_47878</name>
    <name evidence="3" type="ORF">g.23673</name>
</gene>
<dbReference type="EMBL" id="GBHO01003041">
    <property type="protein sequence ID" value="JAG40563.1"/>
    <property type="molecule type" value="Transcribed_RNA"/>
</dbReference>
<reference evidence="2" key="1">
    <citation type="journal article" date="2014" name="PLoS ONE">
        <title>Transcriptome-Based Identification of ABC Transporters in the Western Tarnished Plant Bug Lygus hesperus.</title>
        <authorList>
            <person name="Hull J.J."/>
            <person name="Chaney K."/>
            <person name="Geib S.M."/>
            <person name="Fabrick J.A."/>
            <person name="Brent C.S."/>
            <person name="Walsh D."/>
            <person name="Lavine L.C."/>
        </authorList>
    </citation>
    <scope>NUCLEOTIDE SEQUENCE</scope>
</reference>
<reference evidence="3" key="3">
    <citation type="journal article" date="2016" name="Gigascience">
        <title>De novo construction of an expanded transcriptome assembly for the western tarnished plant bug, Lygus hesperus.</title>
        <authorList>
            <person name="Tassone E.E."/>
            <person name="Geib S.M."/>
            <person name="Hall B."/>
            <person name="Fabrick J.A."/>
            <person name="Brent C.S."/>
            <person name="Hull J.J."/>
        </authorList>
    </citation>
    <scope>NUCLEOTIDE SEQUENCE</scope>
</reference>
<organism evidence="2">
    <name type="scientific">Lygus hesperus</name>
    <name type="common">Western plant bug</name>
    <dbReference type="NCBI Taxonomy" id="30085"/>
    <lineage>
        <taxon>Eukaryota</taxon>
        <taxon>Metazoa</taxon>
        <taxon>Ecdysozoa</taxon>
        <taxon>Arthropoda</taxon>
        <taxon>Hexapoda</taxon>
        <taxon>Insecta</taxon>
        <taxon>Pterygota</taxon>
        <taxon>Neoptera</taxon>
        <taxon>Paraneoptera</taxon>
        <taxon>Hemiptera</taxon>
        <taxon>Heteroptera</taxon>
        <taxon>Panheteroptera</taxon>
        <taxon>Cimicomorpha</taxon>
        <taxon>Miridae</taxon>
        <taxon>Mirini</taxon>
        <taxon>Lygus</taxon>
    </lineage>
</organism>
<feature type="chain" id="PRO_5007390241" evidence="1">
    <location>
        <begin position="21"/>
        <end position="181"/>
    </location>
</feature>
<evidence type="ECO:0000313" key="2">
    <source>
        <dbReference type="EMBL" id="JAG40563.1"/>
    </source>
</evidence>
<reference evidence="2" key="2">
    <citation type="submission" date="2014-07" db="EMBL/GenBank/DDBJ databases">
        <authorList>
            <person name="Hull J."/>
        </authorList>
    </citation>
    <scope>NUCLEOTIDE SEQUENCE</scope>
</reference>
<evidence type="ECO:0000256" key="1">
    <source>
        <dbReference type="SAM" id="SignalP"/>
    </source>
</evidence>
<feature type="non-terminal residue" evidence="2">
    <location>
        <position position="1"/>
    </location>
</feature>
<dbReference type="AlphaFoldDB" id="A0A0A9ZB32"/>
<evidence type="ECO:0000313" key="3">
    <source>
        <dbReference type="EMBL" id="JAQ13196.1"/>
    </source>
</evidence>
<accession>A0A0A9ZB32</accession>
<proteinExistence type="predicted"/>
<keyword evidence="1" id="KW-0732">Signal</keyword>
<name>A0A0A9ZB32_LYGHE</name>